<dbReference type="Proteomes" id="UP000247980">
    <property type="component" value="Unassembled WGS sequence"/>
</dbReference>
<comment type="caution">
    <text evidence="4">The sequence shown here is derived from an EMBL/GenBank/DDBJ whole genome shotgun (WGS) entry which is preliminary data.</text>
</comment>
<dbReference type="Gene3D" id="3.40.50.720">
    <property type="entry name" value="NAD(P)-binding Rossmann-like Domain"/>
    <property type="match status" value="1"/>
</dbReference>
<dbReference type="PANTHER" id="PTHR43377:SF1">
    <property type="entry name" value="BILIVERDIN REDUCTASE A"/>
    <property type="match status" value="1"/>
</dbReference>
<dbReference type="EMBL" id="QJVC01000003">
    <property type="protein sequence ID" value="PYI39449.1"/>
    <property type="molecule type" value="Genomic_DNA"/>
</dbReference>
<reference evidence="4 5" key="1">
    <citation type="submission" date="2018-05" db="EMBL/GenBank/DDBJ databases">
        <title>Genetic diversity of glacier-inhabiting Cryobacterium bacteria in China and description of Cryobacterium mengkeensis sp. nov. and Arthrobacter glacialis sp. nov.</title>
        <authorList>
            <person name="Liu Q."/>
            <person name="Xin Y.-H."/>
        </authorList>
    </citation>
    <scope>NUCLEOTIDE SEQUENCE [LARGE SCALE GENOMIC DNA]</scope>
    <source>
        <strain evidence="4 5">B7</strain>
    </source>
</reference>
<dbReference type="SUPFAM" id="SSF55347">
    <property type="entry name" value="Glyceraldehyde-3-phosphate dehydrogenase-like, C-terminal domain"/>
    <property type="match status" value="1"/>
</dbReference>
<dbReference type="SUPFAM" id="SSF51735">
    <property type="entry name" value="NAD(P)-binding Rossmann-fold domains"/>
    <property type="match status" value="1"/>
</dbReference>
<dbReference type="PANTHER" id="PTHR43377">
    <property type="entry name" value="BILIVERDIN REDUCTASE A"/>
    <property type="match status" value="1"/>
</dbReference>
<evidence type="ECO:0000313" key="5">
    <source>
        <dbReference type="Proteomes" id="UP000247980"/>
    </source>
</evidence>
<dbReference type="Gene3D" id="3.30.360.10">
    <property type="entry name" value="Dihydrodipicolinate Reductase, domain 2"/>
    <property type="match status" value="1"/>
</dbReference>
<evidence type="ECO:0000259" key="3">
    <source>
        <dbReference type="Pfam" id="PF02894"/>
    </source>
</evidence>
<keyword evidence="5" id="KW-1185">Reference proteome</keyword>
<dbReference type="GO" id="GO:0000166">
    <property type="term" value="F:nucleotide binding"/>
    <property type="evidence" value="ECO:0007669"/>
    <property type="project" value="InterPro"/>
</dbReference>
<dbReference type="RefSeq" id="WP_110484353.1">
    <property type="nucleotide sequence ID" value="NZ_QJVC01000003.1"/>
</dbReference>
<dbReference type="InterPro" id="IPR036291">
    <property type="entry name" value="NAD(P)-bd_dom_sf"/>
</dbReference>
<dbReference type="InterPro" id="IPR051450">
    <property type="entry name" value="Gfo/Idh/MocA_Oxidoreductases"/>
</dbReference>
<feature type="domain" description="Gfo/Idh/MocA-like oxidoreductase C-terminal" evidence="3">
    <location>
        <begin position="132"/>
        <end position="362"/>
    </location>
</feature>
<name>A0A2V5ISC4_9MICC</name>
<evidence type="ECO:0000259" key="2">
    <source>
        <dbReference type="Pfam" id="PF01408"/>
    </source>
</evidence>
<organism evidence="4 5">
    <name type="scientific">Arthrobacter psychrolactophilus</name>
    <dbReference type="NCBI Taxonomy" id="92442"/>
    <lineage>
        <taxon>Bacteria</taxon>
        <taxon>Bacillati</taxon>
        <taxon>Actinomycetota</taxon>
        <taxon>Actinomycetes</taxon>
        <taxon>Micrococcales</taxon>
        <taxon>Micrococcaceae</taxon>
        <taxon>Arthrobacter</taxon>
    </lineage>
</organism>
<dbReference type="InterPro" id="IPR000683">
    <property type="entry name" value="Gfo/Idh/MocA-like_OxRdtase_N"/>
</dbReference>
<dbReference type="AlphaFoldDB" id="A0A2V5ISC4"/>
<gene>
    <name evidence="4" type="ORF">CVS30_05710</name>
</gene>
<evidence type="ECO:0000256" key="1">
    <source>
        <dbReference type="ARBA" id="ARBA00010928"/>
    </source>
</evidence>
<feature type="domain" description="Gfo/Idh/MocA-like oxidoreductase N-terminal" evidence="2">
    <location>
        <begin position="5"/>
        <end position="120"/>
    </location>
</feature>
<accession>A0A2V5ISC4</accession>
<protein>
    <submittedName>
        <fullName evidence="4">Oxidoreductase</fullName>
    </submittedName>
</protein>
<dbReference type="InterPro" id="IPR004104">
    <property type="entry name" value="Gfo/Idh/MocA-like_OxRdtase_C"/>
</dbReference>
<dbReference type="Pfam" id="PF02894">
    <property type="entry name" value="GFO_IDH_MocA_C"/>
    <property type="match status" value="1"/>
</dbReference>
<sequence length="368" mass="40020">MTETRYGLVGAGYFGLALGRALANLPQARISAVYDPEHATRAADSFGAKVHDSIEELCSSEDVDAVVVASPNWAHSEAVLIAARNGKAVFCEKPIALNFDDCSRMIEATGQAGVLFMAGHAMNFMSGVRRVKSLIADGAIGEVVFCRAVRNNWEEPQAEVTWKKRRELSGGHLYHHIHELDFVQFIMGPAVEATMVGGNVAHQGPGFGDEDDLLLMTLEFGNNTFAVLEYGSAFRWPEHYVLIEGTKGAIRIDLQDTGVTMRTSTGGETFLLHRSEEEDADRNRFYIEGAADSGVLFGNPSMEPSLWLRGMIEDEVTYFHGLMRGEEPVAEFAKLTDGSAAAASIATADALSLSLREGRKVRISEITG</sequence>
<comment type="similarity">
    <text evidence="1">Belongs to the Gfo/Idh/MocA family.</text>
</comment>
<proteinExistence type="inferred from homology"/>
<dbReference type="OrthoDB" id="103047at2"/>
<dbReference type="Pfam" id="PF01408">
    <property type="entry name" value="GFO_IDH_MocA"/>
    <property type="match status" value="1"/>
</dbReference>
<evidence type="ECO:0000313" key="4">
    <source>
        <dbReference type="EMBL" id="PYI39449.1"/>
    </source>
</evidence>